<dbReference type="EMBL" id="LR743510">
    <property type="protein sequence ID" value="CAA2138785.1"/>
    <property type="molecule type" value="Genomic_DNA"/>
</dbReference>
<organism evidence="1">
    <name type="scientific">Methylobacterium bullatum</name>
    <dbReference type="NCBI Taxonomy" id="570505"/>
    <lineage>
        <taxon>Bacteria</taxon>
        <taxon>Pseudomonadati</taxon>
        <taxon>Pseudomonadota</taxon>
        <taxon>Alphaproteobacteria</taxon>
        <taxon>Hyphomicrobiales</taxon>
        <taxon>Methylobacteriaceae</taxon>
        <taxon>Methylobacterium</taxon>
    </lineage>
</organism>
<geneLocation type="plasmid" evidence="1">
    <name>1</name>
</geneLocation>
<dbReference type="AlphaFoldDB" id="A0A679K3X6"/>
<name>A0A679K3X6_9HYPH</name>
<keyword evidence="1" id="KW-0614">Plasmid</keyword>
<dbReference type="RefSeq" id="WP_339159867.1">
    <property type="nucleotide sequence ID" value="NZ_LR743510.1"/>
</dbReference>
<gene>
    <name evidence="1" type="ORF">MBLL_01313</name>
</gene>
<reference evidence="1" key="1">
    <citation type="submission" date="2019-12" db="EMBL/GenBank/DDBJ databases">
        <authorList>
            <person name="Cremers G."/>
        </authorList>
    </citation>
    <scope>NUCLEOTIDE SEQUENCE</scope>
    <source>
        <strain evidence="1">Mbul2</strain>
        <plasmid evidence="1">1</plasmid>
    </source>
</reference>
<proteinExistence type="predicted"/>
<accession>A0A679K3X6</accession>
<protein>
    <submittedName>
        <fullName evidence="1">Uncharacterized protein</fullName>
    </submittedName>
</protein>
<sequence length="71" mass="7900">MLKGTTEPGYVNRNDQMVLWKTDESGTDHLQKVYVLRCLECEHEYGANGSDIHARRCPACDSGRPGLAYAA</sequence>
<evidence type="ECO:0000313" key="1">
    <source>
        <dbReference type="EMBL" id="CAA2138785.1"/>
    </source>
</evidence>